<dbReference type="EMBL" id="QQBC01000001">
    <property type="protein sequence ID" value="RDI68921.1"/>
    <property type="molecule type" value="Genomic_DNA"/>
</dbReference>
<dbReference type="RefSeq" id="WP_114755444.1">
    <property type="nucleotide sequence ID" value="NZ_QQBC01000001.1"/>
</dbReference>
<dbReference type="PROSITE" id="PS50801">
    <property type="entry name" value="STAS"/>
    <property type="match status" value="1"/>
</dbReference>
<dbReference type="Pfam" id="PF01740">
    <property type="entry name" value="STAS"/>
    <property type="match status" value="1"/>
</dbReference>
<dbReference type="InterPro" id="IPR002645">
    <property type="entry name" value="STAS_dom"/>
</dbReference>
<dbReference type="SUPFAM" id="SSF52091">
    <property type="entry name" value="SpoIIaa-like"/>
    <property type="match status" value="1"/>
</dbReference>
<dbReference type="AlphaFoldDB" id="A0A370IFJ5"/>
<proteinExistence type="predicted"/>
<accession>A0A370IFJ5</accession>
<organism evidence="2 3">
    <name type="scientific">Nocardia pseudobrasiliensis</name>
    <dbReference type="NCBI Taxonomy" id="45979"/>
    <lineage>
        <taxon>Bacteria</taxon>
        <taxon>Bacillati</taxon>
        <taxon>Actinomycetota</taxon>
        <taxon>Actinomycetes</taxon>
        <taxon>Mycobacteriales</taxon>
        <taxon>Nocardiaceae</taxon>
        <taxon>Nocardia</taxon>
    </lineage>
</organism>
<evidence type="ECO:0000259" key="1">
    <source>
        <dbReference type="PROSITE" id="PS50801"/>
    </source>
</evidence>
<comment type="caution">
    <text evidence="2">The sequence shown here is derived from an EMBL/GenBank/DDBJ whole genome shotgun (WGS) entry which is preliminary data.</text>
</comment>
<dbReference type="STRING" id="1210086.GCA_001613105_00310"/>
<protein>
    <submittedName>
        <fullName evidence="2">Anti-anti-sigma factor</fullName>
    </submittedName>
</protein>
<gene>
    <name evidence="2" type="ORF">DFR76_101457</name>
</gene>
<name>A0A370IFJ5_9NOCA</name>
<sequence>MRAEGLPVHGCAGVRAVVDRDCGGECVVVWVSGEVDLCGASDFAAAIAAAQWPARRSGRMVIDLRTLSLFGAAGLHVLADIQRWCARERVRLWILADGAAVIGPLRATGLDNHLCVVGGTRPRSGG</sequence>
<dbReference type="InterPro" id="IPR036513">
    <property type="entry name" value="STAS_dom_sf"/>
</dbReference>
<evidence type="ECO:0000313" key="2">
    <source>
        <dbReference type="EMBL" id="RDI68921.1"/>
    </source>
</evidence>
<keyword evidence="3" id="KW-1185">Reference proteome</keyword>
<dbReference type="Proteomes" id="UP000254869">
    <property type="component" value="Unassembled WGS sequence"/>
</dbReference>
<evidence type="ECO:0000313" key="3">
    <source>
        <dbReference type="Proteomes" id="UP000254869"/>
    </source>
</evidence>
<feature type="domain" description="STAS" evidence="1">
    <location>
        <begin position="27"/>
        <end position="126"/>
    </location>
</feature>
<reference evidence="2 3" key="1">
    <citation type="submission" date="2018-07" db="EMBL/GenBank/DDBJ databases">
        <title>Genomic Encyclopedia of Type Strains, Phase IV (KMG-IV): sequencing the most valuable type-strain genomes for metagenomic binning, comparative biology and taxonomic classification.</title>
        <authorList>
            <person name="Goeker M."/>
        </authorList>
    </citation>
    <scope>NUCLEOTIDE SEQUENCE [LARGE SCALE GENOMIC DNA]</scope>
    <source>
        <strain evidence="2 3">DSM 44290</strain>
    </source>
</reference>
<dbReference type="Gene3D" id="3.30.750.24">
    <property type="entry name" value="STAS domain"/>
    <property type="match status" value="1"/>
</dbReference>